<dbReference type="EMBL" id="KN819392">
    <property type="protein sequence ID" value="KIJ10908.1"/>
    <property type="molecule type" value="Genomic_DNA"/>
</dbReference>
<dbReference type="PROSITE" id="PS00109">
    <property type="entry name" value="PROTEIN_KINASE_TYR"/>
    <property type="match status" value="2"/>
</dbReference>
<reference evidence="3 4" key="1">
    <citation type="submission" date="2014-06" db="EMBL/GenBank/DDBJ databases">
        <authorList>
            <consortium name="DOE Joint Genome Institute"/>
            <person name="Kuo A."/>
            <person name="Kohler A."/>
            <person name="Nagy L.G."/>
            <person name="Floudas D."/>
            <person name="Copeland A."/>
            <person name="Barry K.W."/>
            <person name="Cichocki N."/>
            <person name="Veneault-Fourrey C."/>
            <person name="LaButti K."/>
            <person name="Lindquist E.A."/>
            <person name="Lipzen A."/>
            <person name="Lundell T."/>
            <person name="Morin E."/>
            <person name="Murat C."/>
            <person name="Sun H."/>
            <person name="Tunlid A."/>
            <person name="Henrissat B."/>
            <person name="Grigoriev I.V."/>
            <person name="Hibbett D.S."/>
            <person name="Martin F."/>
            <person name="Nordberg H.P."/>
            <person name="Cantor M.N."/>
            <person name="Hua S.X."/>
        </authorList>
    </citation>
    <scope>NUCLEOTIDE SEQUENCE [LARGE SCALE GENOMIC DNA]</scope>
    <source>
        <strain evidence="3 4">ATCC 200175</strain>
    </source>
</reference>
<dbReference type="GO" id="GO:0005524">
    <property type="term" value="F:ATP binding"/>
    <property type="evidence" value="ECO:0007669"/>
    <property type="project" value="InterPro"/>
</dbReference>
<dbReference type="PANTHER" id="PTHR44329:SF214">
    <property type="entry name" value="PROTEIN KINASE DOMAIN-CONTAINING PROTEIN"/>
    <property type="match status" value="1"/>
</dbReference>
<accession>A0A0C9TJJ0</accession>
<keyword evidence="1" id="KW-0732">Signal</keyword>
<dbReference type="Pfam" id="PF07714">
    <property type="entry name" value="PK_Tyr_Ser-Thr"/>
    <property type="match status" value="2"/>
</dbReference>
<proteinExistence type="predicted"/>
<evidence type="ECO:0000313" key="3">
    <source>
        <dbReference type="EMBL" id="KIJ10908.1"/>
    </source>
</evidence>
<organism evidence="3 4">
    <name type="scientific">Paxillus involutus ATCC 200175</name>
    <dbReference type="NCBI Taxonomy" id="664439"/>
    <lineage>
        <taxon>Eukaryota</taxon>
        <taxon>Fungi</taxon>
        <taxon>Dikarya</taxon>
        <taxon>Basidiomycota</taxon>
        <taxon>Agaricomycotina</taxon>
        <taxon>Agaricomycetes</taxon>
        <taxon>Agaricomycetidae</taxon>
        <taxon>Boletales</taxon>
        <taxon>Paxilineae</taxon>
        <taxon>Paxillaceae</taxon>
        <taxon>Paxillus</taxon>
    </lineage>
</organism>
<evidence type="ECO:0000256" key="1">
    <source>
        <dbReference type="SAM" id="SignalP"/>
    </source>
</evidence>
<dbReference type="Gene3D" id="1.10.510.10">
    <property type="entry name" value="Transferase(Phosphotransferase) domain 1"/>
    <property type="match status" value="2"/>
</dbReference>
<protein>
    <recommendedName>
        <fullName evidence="2">Protein kinase domain-containing protein</fullName>
    </recommendedName>
</protein>
<reference evidence="4" key="2">
    <citation type="submission" date="2015-01" db="EMBL/GenBank/DDBJ databases">
        <title>Evolutionary Origins and Diversification of the Mycorrhizal Mutualists.</title>
        <authorList>
            <consortium name="DOE Joint Genome Institute"/>
            <consortium name="Mycorrhizal Genomics Consortium"/>
            <person name="Kohler A."/>
            <person name="Kuo A."/>
            <person name="Nagy L.G."/>
            <person name="Floudas D."/>
            <person name="Copeland A."/>
            <person name="Barry K.W."/>
            <person name="Cichocki N."/>
            <person name="Veneault-Fourrey C."/>
            <person name="LaButti K."/>
            <person name="Lindquist E.A."/>
            <person name="Lipzen A."/>
            <person name="Lundell T."/>
            <person name="Morin E."/>
            <person name="Murat C."/>
            <person name="Riley R."/>
            <person name="Ohm R."/>
            <person name="Sun H."/>
            <person name="Tunlid A."/>
            <person name="Henrissat B."/>
            <person name="Grigoriev I.V."/>
            <person name="Hibbett D.S."/>
            <person name="Martin F."/>
        </authorList>
    </citation>
    <scope>NUCLEOTIDE SEQUENCE [LARGE SCALE GENOMIC DNA]</scope>
    <source>
        <strain evidence="4">ATCC 200175</strain>
    </source>
</reference>
<name>A0A0C9TJJ0_PAXIN</name>
<dbReference type="AlphaFoldDB" id="A0A0C9TJJ0"/>
<keyword evidence="4" id="KW-1185">Reference proteome</keyword>
<dbReference type="CDD" id="cd00180">
    <property type="entry name" value="PKc"/>
    <property type="match status" value="1"/>
</dbReference>
<dbReference type="HOGENOM" id="CLU_000288_7_18_1"/>
<dbReference type="InterPro" id="IPR051681">
    <property type="entry name" value="Ser/Thr_Kinases-Pseudokinases"/>
</dbReference>
<feature type="signal peptide" evidence="1">
    <location>
        <begin position="1"/>
        <end position="19"/>
    </location>
</feature>
<dbReference type="InterPro" id="IPR001245">
    <property type="entry name" value="Ser-Thr/Tyr_kinase_cat_dom"/>
</dbReference>
<evidence type="ECO:0000259" key="2">
    <source>
        <dbReference type="PROSITE" id="PS50011"/>
    </source>
</evidence>
<dbReference type="GO" id="GO:0004674">
    <property type="term" value="F:protein serine/threonine kinase activity"/>
    <property type="evidence" value="ECO:0007669"/>
    <property type="project" value="TreeGrafter"/>
</dbReference>
<dbReference type="InterPro" id="IPR008266">
    <property type="entry name" value="Tyr_kinase_AS"/>
</dbReference>
<dbReference type="PANTHER" id="PTHR44329">
    <property type="entry name" value="SERINE/THREONINE-PROTEIN KINASE TNNI3K-RELATED"/>
    <property type="match status" value="1"/>
</dbReference>
<dbReference type="InterPro" id="IPR011009">
    <property type="entry name" value="Kinase-like_dom_sf"/>
</dbReference>
<gene>
    <name evidence="3" type="ORF">PAXINDRAFT_101854</name>
</gene>
<evidence type="ECO:0000313" key="4">
    <source>
        <dbReference type="Proteomes" id="UP000053647"/>
    </source>
</evidence>
<feature type="chain" id="PRO_5002204257" description="Protein kinase domain-containing protein" evidence="1">
    <location>
        <begin position="20"/>
        <end position="450"/>
    </location>
</feature>
<dbReference type="PROSITE" id="PS50011">
    <property type="entry name" value="PROTEIN_KINASE_DOM"/>
    <property type="match status" value="1"/>
</dbReference>
<dbReference type="OrthoDB" id="4062651at2759"/>
<feature type="domain" description="Protein kinase" evidence="2">
    <location>
        <begin position="91"/>
        <end position="444"/>
    </location>
</feature>
<dbReference type="SUPFAM" id="SSF56112">
    <property type="entry name" value="Protein kinase-like (PK-like)"/>
    <property type="match status" value="2"/>
</dbReference>
<dbReference type="InterPro" id="IPR000719">
    <property type="entry name" value="Prot_kinase_dom"/>
</dbReference>
<sequence length="450" mass="50477">MFAWFISLVWFRWLWFGSSTPSIAKEQANPVRQVEDHEESHLDTQLPHRTAGAHVVDGGTEVPGDDESRVVAHSHTKQSKPPLDLTPHVIRQSIYPIAYGGWSDIWKCTLKQDSQSREVAVKSIRSHILGDDDMHKKGKKLRRELKVWAQLKHENILPLLGVATGFGRFTALVCPWMDNGTLTSYLEHNREQLSLRNRLELLRDAAAGLCYLHSCSVVHGDLTGSNILVSTSGRAQLSDFGFGRFTALVCPWMDNGTLTSYLEHNREQLSLRNRLELLRDAAAGLCYLHSCSVVHGDLTGSNILVSASGRAQLSDFGLSSIMVEFMGTSYLPSSMNGTARWVAPEIFTTYDNESSTWVPTEQSDIYSFGSIMLQVCSGEIPYVNLQRDVQVLFALSRGVKPSRPQTPWMNDRIWDFIQRCWSTGEQSAQRPSAEEALNFIQGELNMLSFS</sequence>
<dbReference type="Proteomes" id="UP000053647">
    <property type="component" value="Unassembled WGS sequence"/>
</dbReference>